<dbReference type="PANTHER" id="PTHR30451">
    <property type="entry name" value="OUTER MEMBRANE USHER PROTEIN"/>
    <property type="match status" value="1"/>
</dbReference>
<comment type="caution">
    <text evidence="1">The sequence shown here is derived from an EMBL/GenBank/DDBJ whole genome shotgun (WGS) entry which is preliminary data.</text>
</comment>
<dbReference type="PANTHER" id="PTHR30451:SF5">
    <property type="entry name" value="SLR0019 PROTEIN"/>
    <property type="match status" value="1"/>
</dbReference>
<name>A0A085JC14_9GAMM</name>
<dbReference type="GO" id="GO:0015473">
    <property type="term" value="F:fimbrial usher porin activity"/>
    <property type="evidence" value="ECO:0007669"/>
    <property type="project" value="InterPro"/>
</dbReference>
<dbReference type="Gene3D" id="2.60.40.3110">
    <property type="match status" value="1"/>
</dbReference>
<dbReference type="Proteomes" id="UP000028602">
    <property type="component" value="Unassembled WGS sequence"/>
</dbReference>
<dbReference type="RefSeq" id="WP_235501127.1">
    <property type="nucleotide sequence ID" value="NZ_ATMJ01000033.1"/>
</dbReference>
<dbReference type="InterPro" id="IPR042186">
    <property type="entry name" value="FimD_plug_dom"/>
</dbReference>
<gene>
    <name evidence="1" type="ORF">GTPT_2742</name>
</gene>
<proteinExistence type="predicted"/>
<dbReference type="GO" id="GO:0009279">
    <property type="term" value="C:cell outer membrane"/>
    <property type="evidence" value="ECO:0007669"/>
    <property type="project" value="TreeGrafter"/>
</dbReference>
<protein>
    <submittedName>
        <fullName evidence="1">Sigma-fimbriae usher protein</fullName>
    </submittedName>
</protein>
<dbReference type="GO" id="GO:0009297">
    <property type="term" value="P:pilus assembly"/>
    <property type="evidence" value="ECO:0007669"/>
    <property type="project" value="InterPro"/>
</dbReference>
<dbReference type="Gene3D" id="2.60.40.2070">
    <property type="match status" value="1"/>
</dbReference>
<dbReference type="InterPro" id="IPR043142">
    <property type="entry name" value="PapC-like_C_sf"/>
</dbReference>
<dbReference type="Pfam" id="PF00577">
    <property type="entry name" value="Usher"/>
    <property type="match status" value="1"/>
</dbReference>
<dbReference type="Gene3D" id="2.60.40.2610">
    <property type="entry name" value="Outer membrane usher protein FimD, plug domain"/>
    <property type="match status" value="1"/>
</dbReference>
<evidence type="ECO:0000313" key="2">
    <source>
        <dbReference type="Proteomes" id="UP000028602"/>
    </source>
</evidence>
<evidence type="ECO:0000313" key="1">
    <source>
        <dbReference type="EMBL" id="KFD18010.1"/>
    </source>
</evidence>
<sequence length="749" mass="82994">MLYLNISVNGASIPGLFQISKNGNNFYISAEDAKKLNINTQQLPLKNNHLDLSSQPGLVINYDALNQILEIKADKHWLGGDQKLNSQQHSGFISSQQFSPAVKGMALNYDLYASQDISGQDLTAYTQLRSFGIGPGNFSSSFNSRFEDLEGNTENDTQRLMTSWSYDNPEKLLSVTLGDSYTGSQSWTNSVRFGGLSISHNYSLQPNFNTSTQDVLSDTTALPSTVDLYVQGIKQSSEHVNPGQFTLTTSPFFTGSNTAQVVITDINGQQRVINLNLYGSDLLLTKGLNTWSLNAGWIRENYSYRSFSYDPDLMATGNWRYGLADNLTLEGHTEQGQPLQNGGLGFNYLLSPELGIVHSDFSVSRHDGDSGEQWGMGWQWSDQRFSASVSQTRRSTAYRDMSALSDSTLATHSDNAFISWSFRHIGTVGMSWINRQYPETHQQYAGFSWFKTFGQRFNIATSLTQSMEDTHDKTVYINLSFPLTDHQYVSIQRSQGSQSTYNQLSWSRSLDSNKPGWGGNLSVQNGDNPNTHADYRQRTTWSDLELGYNRYNQQNNYYASMTGAVGFFMGHFYATRELGDAFAIVDTAGVPNIPVYLQHRPAGKTDKHGTLFLNDLDPYFKNDITIDVLSLPLDYRALYTEQEIIPKGGGGAIASFSIYRTHALLIIGKQANGTALPFAAAVDVTNAEGLTADKGTTHTVVGYEGNIYLEDPPASGDVVVHRTGGDCRIKLPAQLPAEQNVVQMEAICQ</sequence>
<dbReference type="EMBL" id="JMPR01000041">
    <property type="protein sequence ID" value="KFD18010.1"/>
    <property type="molecule type" value="Genomic_DNA"/>
</dbReference>
<organism evidence="1 2">
    <name type="scientific">Tatumella ptyseos ATCC 33301</name>
    <dbReference type="NCBI Taxonomy" id="1005995"/>
    <lineage>
        <taxon>Bacteria</taxon>
        <taxon>Pseudomonadati</taxon>
        <taxon>Pseudomonadota</taxon>
        <taxon>Gammaproteobacteria</taxon>
        <taxon>Enterobacterales</taxon>
        <taxon>Erwiniaceae</taxon>
        <taxon>Tatumella</taxon>
    </lineage>
</organism>
<reference evidence="1 2" key="1">
    <citation type="submission" date="2014-05" db="EMBL/GenBank/DDBJ databases">
        <title>ATOL: Assembling a taxonomically balanced genome-scale reconstruction of the evolutionary history of the Enterobacteriaceae.</title>
        <authorList>
            <person name="Plunkett G.III."/>
            <person name="Neeno-Eckwall E.C."/>
            <person name="Glasner J.D."/>
            <person name="Perna N.T."/>
        </authorList>
    </citation>
    <scope>NUCLEOTIDE SEQUENCE [LARGE SCALE GENOMIC DNA]</scope>
    <source>
        <strain evidence="1 2">ATCC 33301</strain>
    </source>
</reference>
<dbReference type="eggNOG" id="COG3188">
    <property type="taxonomic scope" value="Bacteria"/>
</dbReference>
<accession>A0A085JC14</accession>
<keyword evidence="2" id="KW-1185">Reference proteome</keyword>
<dbReference type="InterPro" id="IPR000015">
    <property type="entry name" value="Fimb_usher"/>
</dbReference>
<dbReference type="AlphaFoldDB" id="A0A085JC14"/>